<accession>A0AA35TZW5</accession>
<dbReference type="GO" id="GO:0043023">
    <property type="term" value="F:ribosomal large subunit binding"/>
    <property type="evidence" value="ECO:0007669"/>
    <property type="project" value="TreeGrafter"/>
</dbReference>
<proteinExistence type="predicted"/>
<protein>
    <recommendedName>
        <fullName evidence="4">Protein kinase domain-containing protein</fullName>
    </recommendedName>
</protein>
<dbReference type="PANTHER" id="PTHR15239">
    <property type="entry name" value="NUCLEAR EXPORT MEDIATOR FACTOR NEMF"/>
    <property type="match status" value="1"/>
</dbReference>
<dbReference type="Proteomes" id="UP001174909">
    <property type="component" value="Unassembled WGS sequence"/>
</dbReference>
<dbReference type="Gene3D" id="2.30.310.10">
    <property type="entry name" value="ibrinogen binding protein from staphylococcus aureus domain"/>
    <property type="match status" value="1"/>
</dbReference>
<reference evidence="2" key="1">
    <citation type="submission" date="2023-03" db="EMBL/GenBank/DDBJ databases">
        <authorList>
            <person name="Steffen K."/>
            <person name="Cardenas P."/>
        </authorList>
    </citation>
    <scope>NUCLEOTIDE SEQUENCE</scope>
</reference>
<evidence type="ECO:0008006" key="4">
    <source>
        <dbReference type="Google" id="ProtNLM"/>
    </source>
</evidence>
<dbReference type="GO" id="GO:0000049">
    <property type="term" value="F:tRNA binding"/>
    <property type="evidence" value="ECO:0007669"/>
    <property type="project" value="TreeGrafter"/>
</dbReference>
<dbReference type="GO" id="GO:0072344">
    <property type="term" value="P:rescue of stalled ribosome"/>
    <property type="evidence" value="ECO:0007669"/>
    <property type="project" value="TreeGrafter"/>
</dbReference>
<name>A0AA35TZW5_GEOBA</name>
<dbReference type="InterPro" id="IPR051608">
    <property type="entry name" value="RQC_Subunit_NEMF"/>
</dbReference>
<sequence>MNWREIDQVLTELRLPGAFIRDVAQTDAATLLFALHRPGDRQRGIGPARITLLCSFAAGASRLHRTTAPFPARRVPTPRFVSFLRAHLGNSRIDSALQLATERIVRIRCGAGARRRIVWFRLWSGASNCLVTDERGIILDALFRRPQRSEVAGGRFDPCAGLALGRAPTARGADPDRYQLRPLDGDGDYNARLDAHYRARERIEQGMRDAHTAGLRFEGERQRIATRIVRLRAALNRATGYETLRAAGQTILANAHLIDRTATRLAAPDGGDPIPLFPRWSPADNARRYFLEYRRQRAAVERLQTELAEMRSRWEVFRAQGHGPFLEAVAAASTPAPRRPSRAAAIGPGSRYHSAGWVLCVGRSASANDAILRHAARGNDYWFHCRDHPGAHYEPTWNGHCGSIWTRALLGIPAGPRHNQYSLAQLGAVAQSDGWIVSDCDAEHPPTIEVWRFAGYRHYQEQVYVVGPWVDGVTLDGALAEPPSRTRSRRLLRLARALQALAERVDFTGPVQGDAVIFADDGRLLFLPPTVMERLNGVKSPAERLARVERYLHPHRQGPDQLAFALGVAVYRVLCGRYPFDGDSEEDIHDRGTAAVPTLSAWSGLLGGRAAADALAELGDPPPETLSAVQSETEQAERRFARNRFFSRNWRRLLGWGAGAAVALAILVPIVGRALAPPVTRGLEAAEVVELFYESINTMDTEPMEDAVEGDAGRGLINETLHMFLESRMALANRGGSRVVSAPEWDGLGRLEDPPFRVYGVTDLEIHVEQRQPQPVFRARYYFWTPNLEDMVSETEPPGALVTERLWLRWSGKDWAIERLESIDREPIPASALEAEDASGAEGQEGAAN</sequence>
<feature type="region of interest" description="Disordered" evidence="1">
    <location>
        <begin position="828"/>
        <end position="849"/>
    </location>
</feature>
<evidence type="ECO:0000256" key="1">
    <source>
        <dbReference type="SAM" id="MobiDB-lite"/>
    </source>
</evidence>
<gene>
    <name evidence="2" type="ORF">GBAR_LOCUS30547</name>
</gene>
<evidence type="ECO:0000313" key="3">
    <source>
        <dbReference type="Proteomes" id="UP001174909"/>
    </source>
</evidence>
<dbReference type="Pfam" id="PF05833">
    <property type="entry name" value="NFACT_N"/>
    <property type="match status" value="2"/>
</dbReference>
<dbReference type="AlphaFoldDB" id="A0AA35TZW5"/>
<evidence type="ECO:0000313" key="2">
    <source>
        <dbReference type="EMBL" id="CAI8056076.1"/>
    </source>
</evidence>
<dbReference type="EMBL" id="CASHTH010004321">
    <property type="protein sequence ID" value="CAI8056076.1"/>
    <property type="molecule type" value="Genomic_DNA"/>
</dbReference>
<dbReference type="PANTHER" id="PTHR15239:SF6">
    <property type="entry name" value="RIBOSOME QUALITY CONTROL COMPLEX SUBUNIT NEMF"/>
    <property type="match status" value="1"/>
</dbReference>
<comment type="caution">
    <text evidence="2">The sequence shown here is derived from an EMBL/GenBank/DDBJ whole genome shotgun (WGS) entry which is preliminary data.</text>
</comment>
<organism evidence="2 3">
    <name type="scientific">Geodia barretti</name>
    <name type="common">Barrett's horny sponge</name>
    <dbReference type="NCBI Taxonomy" id="519541"/>
    <lineage>
        <taxon>Eukaryota</taxon>
        <taxon>Metazoa</taxon>
        <taxon>Porifera</taxon>
        <taxon>Demospongiae</taxon>
        <taxon>Heteroscleromorpha</taxon>
        <taxon>Tetractinellida</taxon>
        <taxon>Astrophorina</taxon>
        <taxon>Geodiidae</taxon>
        <taxon>Geodia</taxon>
    </lineage>
</organism>
<keyword evidence="3" id="KW-1185">Reference proteome</keyword>
<dbReference type="GO" id="GO:1990112">
    <property type="term" value="C:RQC complex"/>
    <property type="evidence" value="ECO:0007669"/>
    <property type="project" value="TreeGrafter"/>
</dbReference>